<dbReference type="RefSeq" id="WP_047859461.1">
    <property type="nucleotide sequence ID" value="NZ_CP011509.1"/>
</dbReference>
<sequence>MRLRHLALVLALPLLPACKSQKEAPPAAPAKPTAPETAAKAPTTQKSRIGLVLGLGGRGDQSFNDSALRGLEVWAAGVKYEEGGYKDVSSEELESTLQLSLGQDRARRNLQVTPLGITPIVLQSRVAEDYEPNLQLLVEEQGVALSLAVGFMLENAVEAAAKRNPDKHFLLVDSPLLSGQGEPYSLPNVRTVVFREEEGCYLVGALAGLTTKTGKVGFVGGMEIPLVKRFEAGFRAGVAATNPKATVVSNYTGGFTNFALGKQVGQDLLTKGADVLFAAAGVDGLGAIQAVKEARDEGKTVYVIGVDSDPSHLAPKAVLSAVVKRVDLVVYEAVRDEVQGRFQGGNQSLGLKEGGITYAPVRLDFPGKDGALARLEELKAKIISGELQVPTHPDQLRPATAAPGTP</sequence>
<evidence type="ECO:0000256" key="2">
    <source>
        <dbReference type="ARBA" id="ARBA00008610"/>
    </source>
</evidence>
<dbReference type="Proteomes" id="UP000256345">
    <property type="component" value="Unassembled WGS sequence"/>
</dbReference>
<dbReference type="KEGG" id="age:AA314_07712"/>
<reference evidence="10 12" key="2">
    <citation type="submission" date="2018-08" db="EMBL/GenBank/DDBJ databases">
        <title>Genomic Encyclopedia of Archaeal and Bacterial Type Strains, Phase II (KMG-II): from individual species to whole genera.</title>
        <authorList>
            <person name="Goeker M."/>
        </authorList>
    </citation>
    <scope>NUCLEOTIDE SEQUENCE [LARGE SCALE GENOMIC DNA]</scope>
    <source>
        <strain evidence="10 12">DSM 2261</strain>
    </source>
</reference>
<evidence type="ECO:0000313" key="10">
    <source>
        <dbReference type="EMBL" id="REG27160.1"/>
    </source>
</evidence>
<evidence type="ECO:0000259" key="8">
    <source>
        <dbReference type="Pfam" id="PF02608"/>
    </source>
</evidence>
<comment type="similarity">
    <text evidence="2">Belongs to the BMP lipoprotein family.</text>
</comment>
<evidence type="ECO:0000256" key="1">
    <source>
        <dbReference type="ARBA" id="ARBA00004193"/>
    </source>
</evidence>
<dbReference type="InterPro" id="IPR028082">
    <property type="entry name" value="Peripla_BP_I"/>
</dbReference>
<evidence type="ECO:0000313" key="9">
    <source>
        <dbReference type="EMBL" id="AKJ06086.1"/>
    </source>
</evidence>
<dbReference type="PANTHER" id="PTHR34296">
    <property type="entry name" value="TRANSCRIPTIONAL ACTIVATOR PROTEIN MED"/>
    <property type="match status" value="1"/>
</dbReference>
<dbReference type="EMBL" id="QUMU01000010">
    <property type="protein sequence ID" value="REG27160.1"/>
    <property type="molecule type" value="Genomic_DNA"/>
</dbReference>
<evidence type="ECO:0000256" key="3">
    <source>
        <dbReference type="ARBA" id="ARBA00022475"/>
    </source>
</evidence>
<evidence type="ECO:0000256" key="7">
    <source>
        <dbReference type="SAM" id="MobiDB-lite"/>
    </source>
</evidence>
<keyword evidence="6" id="KW-0449">Lipoprotein</keyword>
<dbReference type="PANTHER" id="PTHR34296:SF2">
    <property type="entry name" value="ABC TRANSPORTER GUANOSINE-BINDING PROTEIN NUPN"/>
    <property type="match status" value="1"/>
</dbReference>
<evidence type="ECO:0000313" key="12">
    <source>
        <dbReference type="Proteomes" id="UP000256345"/>
    </source>
</evidence>
<evidence type="ECO:0000256" key="5">
    <source>
        <dbReference type="ARBA" id="ARBA00023136"/>
    </source>
</evidence>
<feature type="region of interest" description="Disordered" evidence="7">
    <location>
        <begin position="22"/>
        <end position="43"/>
    </location>
</feature>
<keyword evidence="3" id="KW-1003">Cell membrane</keyword>
<dbReference type="EMBL" id="CP011509">
    <property type="protein sequence ID" value="AKJ06086.1"/>
    <property type="molecule type" value="Genomic_DNA"/>
</dbReference>
<dbReference type="InterPro" id="IPR050957">
    <property type="entry name" value="BMP_lipoprotein"/>
</dbReference>
<dbReference type="AlphaFoldDB" id="A0AAC8QEL8"/>
<protein>
    <submittedName>
        <fullName evidence="10">Basic membrane protein A</fullName>
    </submittedName>
    <submittedName>
        <fullName evidence="9">Nucleoside ABC transporter, substrate-binding component</fullName>
    </submittedName>
</protein>
<name>A0AAC8QEL8_9BACT</name>
<dbReference type="CDD" id="cd06354">
    <property type="entry name" value="PBP1_PrnA-like"/>
    <property type="match status" value="1"/>
</dbReference>
<comment type="subcellular location">
    <subcellularLocation>
        <location evidence="1">Cell membrane</location>
        <topology evidence="1">Lipid-anchor</topology>
    </subcellularLocation>
</comment>
<organism evidence="9 11">
    <name type="scientific">Archangium gephyra</name>
    <dbReference type="NCBI Taxonomy" id="48"/>
    <lineage>
        <taxon>Bacteria</taxon>
        <taxon>Pseudomonadati</taxon>
        <taxon>Myxococcota</taxon>
        <taxon>Myxococcia</taxon>
        <taxon>Myxococcales</taxon>
        <taxon>Cystobacterineae</taxon>
        <taxon>Archangiaceae</taxon>
        <taxon>Archangium</taxon>
    </lineage>
</organism>
<gene>
    <name evidence="9" type="ORF">AA314_07712</name>
    <name evidence="10" type="ORF">ATI61_110167</name>
</gene>
<feature type="domain" description="ABC transporter substrate-binding protein PnrA-like" evidence="8">
    <location>
        <begin position="56"/>
        <end position="390"/>
    </location>
</feature>
<dbReference type="Proteomes" id="UP000035579">
    <property type="component" value="Chromosome"/>
</dbReference>
<dbReference type="SUPFAM" id="SSF53822">
    <property type="entry name" value="Periplasmic binding protein-like I"/>
    <property type="match status" value="1"/>
</dbReference>
<dbReference type="Pfam" id="PF02608">
    <property type="entry name" value="Bmp"/>
    <property type="match status" value="1"/>
</dbReference>
<evidence type="ECO:0000256" key="6">
    <source>
        <dbReference type="ARBA" id="ARBA00023288"/>
    </source>
</evidence>
<evidence type="ECO:0000256" key="4">
    <source>
        <dbReference type="ARBA" id="ARBA00022729"/>
    </source>
</evidence>
<dbReference type="Gene3D" id="3.40.50.2300">
    <property type="match status" value="2"/>
</dbReference>
<keyword evidence="12" id="KW-1185">Reference proteome</keyword>
<keyword evidence="4" id="KW-0732">Signal</keyword>
<reference evidence="9 11" key="1">
    <citation type="submission" date="2015-05" db="EMBL/GenBank/DDBJ databases">
        <title>Genome assembly of Archangium gephyra DSM 2261.</title>
        <authorList>
            <person name="Sharma G."/>
            <person name="Subramanian S."/>
        </authorList>
    </citation>
    <scope>NUCLEOTIDE SEQUENCE [LARGE SCALE GENOMIC DNA]</scope>
    <source>
        <strain evidence="9 11">DSM 2261</strain>
    </source>
</reference>
<accession>A0AAC8QEL8</accession>
<dbReference type="InterPro" id="IPR003760">
    <property type="entry name" value="PnrA-like"/>
</dbReference>
<keyword evidence="5" id="KW-0472">Membrane</keyword>
<feature type="compositionally biased region" description="Low complexity" evidence="7">
    <location>
        <begin position="30"/>
        <end position="43"/>
    </location>
</feature>
<dbReference type="GO" id="GO:0005886">
    <property type="term" value="C:plasma membrane"/>
    <property type="evidence" value="ECO:0007669"/>
    <property type="project" value="UniProtKB-SubCell"/>
</dbReference>
<proteinExistence type="inferred from homology"/>
<evidence type="ECO:0000313" key="11">
    <source>
        <dbReference type="Proteomes" id="UP000035579"/>
    </source>
</evidence>